<keyword evidence="3" id="KW-1185">Reference proteome</keyword>
<dbReference type="InterPro" id="IPR001888">
    <property type="entry name" value="Transposase_1"/>
</dbReference>
<dbReference type="PANTHER" id="PTHR46060:SF1">
    <property type="entry name" value="MARINER MOS1 TRANSPOSASE-LIKE PROTEIN"/>
    <property type="match status" value="1"/>
</dbReference>
<dbReference type="EMBL" id="JAJSOF020000017">
    <property type="protein sequence ID" value="KAJ4440735.1"/>
    <property type="molecule type" value="Genomic_DNA"/>
</dbReference>
<dbReference type="InterPro" id="IPR052709">
    <property type="entry name" value="Transposase-MT_Hybrid"/>
</dbReference>
<comment type="caution">
    <text evidence="2">The sequence shown here is derived from an EMBL/GenBank/DDBJ whole genome shotgun (WGS) entry which is preliminary data.</text>
</comment>
<dbReference type="PANTHER" id="PTHR46060">
    <property type="entry name" value="MARINER MOS1 TRANSPOSASE-LIKE PROTEIN"/>
    <property type="match status" value="1"/>
</dbReference>
<feature type="compositionally biased region" description="Polar residues" evidence="1">
    <location>
        <begin position="193"/>
        <end position="213"/>
    </location>
</feature>
<sequence length="242" mass="27599">MRSKIKVMLTVFFDVRGIVHHEYAPEGQTVTKEYYHDVLRRLRDAVRRKRPDMWTANNWHLHHDNAPAHSSQLIHTFLAKHGITTVRQPPYSPDLAPCDFWLFPKLKTPLKGSCFESREEIMRNATTELNTIPKEDFQRCFRQWKDRDPDLGGDSGPGLPTGAMLRGDAKGERFNPTGEATAELSLAVDETSEWTITSRPQPLSWKTLTPQNLKESKQIFQEPGGSLPPSQKPTIGPYPVQD</sequence>
<feature type="region of interest" description="Disordered" evidence="1">
    <location>
        <begin position="193"/>
        <end position="242"/>
    </location>
</feature>
<protein>
    <submittedName>
        <fullName evidence="2">Uncharacterized protein</fullName>
    </submittedName>
</protein>
<evidence type="ECO:0000256" key="1">
    <source>
        <dbReference type="SAM" id="MobiDB-lite"/>
    </source>
</evidence>
<organism evidence="2 3">
    <name type="scientific">Periplaneta americana</name>
    <name type="common">American cockroach</name>
    <name type="synonym">Blatta americana</name>
    <dbReference type="NCBI Taxonomy" id="6978"/>
    <lineage>
        <taxon>Eukaryota</taxon>
        <taxon>Metazoa</taxon>
        <taxon>Ecdysozoa</taxon>
        <taxon>Arthropoda</taxon>
        <taxon>Hexapoda</taxon>
        <taxon>Insecta</taxon>
        <taxon>Pterygota</taxon>
        <taxon>Neoptera</taxon>
        <taxon>Polyneoptera</taxon>
        <taxon>Dictyoptera</taxon>
        <taxon>Blattodea</taxon>
        <taxon>Blattoidea</taxon>
        <taxon>Blattidae</taxon>
        <taxon>Blattinae</taxon>
        <taxon>Periplaneta</taxon>
    </lineage>
</organism>
<evidence type="ECO:0000313" key="2">
    <source>
        <dbReference type="EMBL" id="KAJ4440735.1"/>
    </source>
</evidence>
<evidence type="ECO:0000313" key="3">
    <source>
        <dbReference type="Proteomes" id="UP001148838"/>
    </source>
</evidence>
<gene>
    <name evidence="2" type="ORF">ANN_08959</name>
</gene>
<name>A0ABQ8T4C0_PERAM</name>
<dbReference type="InterPro" id="IPR036397">
    <property type="entry name" value="RNaseH_sf"/>
</dbReference>
<reference evidence="2 3" key="1">
    <citation type="journal article" date="2022" name="Allergy">
        <title>Genome assembly and annotation of Periplaneta americana reveal a comprehensive cockroach allergen profile.</title>
        <authorList>
            <person name="Wang L."/>
            <person name="Xiong Q."/>
            <person name="Saelim N."/>
            <person name="Wang L."/>
            <person name="Nong W."/>
            <person name="Wan A.T."/>
            <person name="Shi M."/>
            <person name="Liu X."/>
            <person name="Cao Q."/>
            <person name="Hui J.H.L."/>
            <person name="Sookrung N."/>
            <person name="Leung T.F."/>
            <person name="Tungtrongchitr A."/>
            <person name="Tsui S.K.W."/>
        </authorList>
    </citation>
    <scope>NUCLEOTIDE SEQUENCE [LARGE SCALE GENOMIC DNA]</scope>
    <source>
        <strain evidence="2">PWHHKU_190912</strain>
    </source>
</reference>
<dbReference type="Proteomes" id="UP001148838">
    <property type="component" value="Unassembled WGS sequence"/>
</dbReference>
<dbReference type="Pfam" id="PF01359">
    <property type="entry name" value="Transposase_1"/>
    <property type="match status" value="1"/>
</dbReference>
<accession>A0ABQ8T4C0</accession>
<dbReference type="Gene3D" id="3.30.420.10">
    <property type="entry name" value="Ribonuclease H-like superfamily/Ribonuclease H"/>
    <property type="match status" value="1"/>
</dbReference>
<proteinExistence type="predicted"/>